<evidence type="ECO:0000259" key="4">
    <source>
        <dbReference type="Pfam" id="PF07748"/>
    </source>
</evidence>
<evidence type="ECO:0000256" key="2">
    <source>
        <dbReference type="ARBA" id="ARBA00022833"/>
    </source>
</evidence>
<dbReference type="Gene3D" id="3.20.110.10">
    <property type="entry name" value="Glycoside hydrolase 38, N terminal domain"/>
    <property type="match status" value="1"/>
</dbReference>
<comment type="cofactor">
    <cofactor evidence="1">
        <name>Zn(2+)</name>
        <dbReference type="ChEBI" id="CHEBI:29105"/>
    </cofactor>
</comment>
<dbReference type="GO" id="GO:0006013">
    <property type="term" value="P:mannose metabolic process"/>
    <property type="evidence" value="ECO:0007669"/>
    <property type="project" value="InterPro"/>
</dbReference>
<keyword evidence="2" id="KW-0862">Zinc</keyword>
<dbReference type="InterPro" id="IPR011013">
    <property type="entry name" value="Gal_mutarotase_sf_dom"/>
</dbReference>
<dbReference type="AlphaFoldDB" id="A0A6J4V7L8"/>
<dbReference type="SUPFAM" id="SSF88713">
    <property type="entry name" value="Glycoside hydrolase/deacetylase"/>
    <property type="match status" value="1"/>
</dbReference>
<accession>A0A6J4V7L8</accession>
<dbReference type="InterPro" id="IPR050843">
    <property type="entry name" value="Glycosyl_Hydrlase_38"/>
</dbReference>
<dbReference type="Pfam" id="PF01074">
    <property type="entry name" value="Glyco_hydro_38N"/>
    <property type="match status" value="1"/>
</dbReference>
<dbReference type="Pfam" id="PF07748">
    <property type="entry name" value="Glyco_hydro_38C"/>
    <property type="match status" value="1"/>
</dbReference>
<name>A0A6J4V7L8_9BACT</name>
<evidence type="ECO:0000256" key="1">
    <source>
        <dbReference type="ARBA" id="ARBA00001947"/>
    </source>
</evidence>
<keyword evidence="5" id="KW-0378">Hydrolase</keyword>
<feature type="domain" description="Glycosyl hydrolase family 38 C-terminal" evidence="4">
    <location>
        <begin position="666"/>
        <end position="844"/>
    </location>
</feature>
<proteinExistence type="predicted"/>
<feature type="domain" description="Glycoside hydrolase family 38 N-terminal" evidence="3">
    <location>
        <begin position="134"/>
        <end position="437"/>
    </location>
</feature>
<dbReference type="InterPro" id="IPR027291">
    <property type="entry name" value="Glyco_hydro_38_N_sf"/>
</dbReference>
<evidence type="ECO:0000259" key="3">
    <source>
        <dbReference type="Pfam" id="PF01074"/>
    </source>
</evidence>
<dbReference type="GO" id="GO:0030246">
    <property type="term" value="F:carbohydrate binding"/>
    <property type="evidence" value="ECO:0007669"/>
    <property type="project" value="InterPro"/>
</dbReference>
<evidence type="ECO:0000313" key="5">
    <source>
        <dbReference type="EMBL" id="CAA9566682.1"/>
    </source>
</evidence>
<dbReference type="InterPro" id="IPR011682">
    <property type="entry name" value="Glyco_hydro_38_C"/>
</dbReference>
<dbReference type="InterPro" id="IPR011330">
    <property type="entry name" value="Glyco_hydro/deAcase_b/a-brl"/>
</dbReference>
<dbReference type="GO" id="GO:0004559">
    <property type="term" value="F:alpha-mannosidase activity"/>
    <property type="evidence" value="ECO:0007669"/>
    <property type="project" value="UniProtKB-EC"/>
</dbReference>
<dbReference type="PANTHER" id="PTHR11607:SF3">
    <property type="entry name" value="LYSOSOMAL ALPHA-MANNOSIDASE"/>
    <property type="match status" value="1"/>
</dbReference>
<sequence>MPERKTERDHRWDLDRIRAALIGDTAGIDIEVDGLSARVSDVPLFRRTDDGRMVQAVRVWARAETEEEAITWTISSGDGVIDRVIAPAGPSPTSHYLMVPEVEAPETFRLEATRATRSPIQVDITVAPQRKWSIYLIHHSHLDIGYTDPQATVLASQLAYLDAALDLVMATDDWPEESRFRWNVEVTWRLPHWQGSRPASICDAFIERVKQGRIEINALSFSMHTEAYSLDELARQLWVADELRERHGVEITSAMQTDVPGATVGLATLLTDAGVRYLSVAHNYAGRSVPHLVGGQALRRPFYWAAPDGERLLVWYTDTPHGVAYMEGNLVGLATDYGTTLASLPEYLNALAQRPYPYGKEAFGWAGIPAGVEVTKEPYPHDILHLRVQSVIADNAAPSLVPASIAREWNAAWAYPKLRIATNQEFFAAVEERLGDRLDTYAGDWTDWWADGIGSGARALGYNRAAQGAIRAAQTLHALADVTTNDARPESSTGVDRAYEDMALFDEHTWGAANPWEDGLSQMASGGLQWGRKAAFAYEAHDRTNAALEAGLHRFAAIGSSTGALASLIVFNPSSWARTDLVRVFIPEHRTGGEAHFIVVETDSQAAVAHVREEQGNASHRPRGSWLTFLARDIPPVGYARYDLVASGEPVGAGELTTSTGTPMVLDNEYLRIELDAFEGCVGSLMAKATRREVVDGSAPHGFNQYIYDRYTSAPGFNHLSSSITAGDLSLLGSRSTGGYGVVTERSSNAVWDRVTLRLSGEGADWIETTYTLPRGIPRLDITNRLHKIATPQKESVYFAFPFAAANPSFASEITGGVARADGPRVPGSAHHFRAIRHWVAMEDQAGPSIAWATLEAPLVQFGNIHLPYAPFPETIPSADARVGTIYSWALNNIWDTNFPPQQGGEMTFRYAVSVDDAIGARQLGGRAGASVAAPLLGVCCPTNPTAPDLPARGSYCSVDDHDVQVTHLAPSRRGHDLVVFLASNAAESREVRLSFGLLPVARAWVGTFLERSPREVAVVDNAAQIEVEAGGYVTVALDLVDR</sequence>
<gene>
    <name evidence="5" type="ORF">AVDCRST_MAG70-2096</name>
</gene>
<reference evidence="5" key="1">
    <citation type="submission" date="2020-02" db="EMBL/GenBank/DDBJ databases">
        <authorList>
            <person name="Meier V. D."/>
        </authorList>
    </citation>
    <scope>NUCLEOTIDE SEQUENCE</scope>
    <source>
        <strain evidence="5">AVDCRST_MAG70</strain>
    </source>
</reference>
<dbReference type="SUPFAM" id="SSF74650">
    <property type="entry name" value="Galactose mutarotase-like"/>
    <property type="match status" value="1"/>
</dbReference>
<dbReference type="CDD" id="cd10791">
    <property type="entry name" value="GH38N_AMII_like_1"/>
    <property type="match status" value="1"/>
</dbReference>
<protein>
    <submittedName>
        <fullName evidence="5">Alpha-mannosidase</fullName>
        <ecNumber evidence="5">3.2.1.24</ecNumber>
    </submittedName>
</protein>
<dbReference type="EC" id="3.2.1.24" evidence="5"/>
<dbReference type="EMBL" id="CADCWH010000336">
    <property type="protein sequence ID" value="CAA9566682.1"/>
    <property type="molecule type" value="Genomic_DNA"/>
</dbReference>
<dbReference type="InterPro" id="IPR000602">
    <property type="entry name" value="Glyco_hydro_38_N"/>
</dbReference>
<dbReference type="Gene3D" id="2.60.40.1180">
    <property type="entry name" value="Golgi alpha-mannosidase II"/>
    <property type="match status" value="1"/>
</dbReference>
<dbReference type="InterPro" id="IPR013780">
    <property type="entry name" value="Glyco_hydro_b"/>
</dbReference>
<keyword evidence="5" id="KW-0326">Glycosidase</keyword>
<organism evidence="5">
    <name type="scientific">uncultured Thermomicrobiales bacterium</name>
    <dbReference type="NCBI Taxonomy" id="1645740"/>
    <lineage>
        <taxon>Bacteria</taxon>
        <taxon>Pseudomonadati</taxon>
        <taxon>Thermomicrobiota</taxon>
        <taxon>Thermomicrobia</taxon>
        <taxon>Thermomicrobiales</taxon>
        <taxon>environmental samples</taxon>
    </lineage>
</organism>
<dbReference type="PANTHER" id="PTHR11607">
    <property type="entry name" value="ALPHA-MANNOSIDASE"/>
    <property type="match status" value="1"/>
</dbReference>